<protein>
    <submittedName>
        <fullName evidence="2">Uncharacterized protein</fullName>
    </submittedName>
</protein>
<evidence type="ECO:0000256" key="1">
    <source>
        <dbReference type="SAM" id="MobiDB-lite"/>
    </source>
</evidence>
<evidence type="ECO:0000313" key="2">
    <source>
        <dbReference type="EMBL" id="TPG78884.1"/>
    </source>
</evidence>
<feature type="region of interest" description="Disordered" evidence="1">
    <location>
        <begin position="14"/>
        <end position="48"/>
    </location>
</feature>
<dbReference type="AlphaFoldDB" id="A0A502HYN0"/>
<proteinExistence type="predicted"/>
<comment type="caution">
    <text evidence="2">The sequence shown here is derived from an EMBL/GenBank/DDBJ whole genome shotgun (WGS) entry which is preliminary data.</text>
</comment>
<dbReference type="EMBL" id="RCZE01000004">
    <property type="protein sequence ID" value="TPG78884.1"/>
    <property type="molecule type" value="Genomic_DNA"/>
</dbReference>
<organism evidence="2 3">
    <name type="scientific">Pseudomonas arsenicoxydans</name>
    <dbReference type="NCBI Taxonomy" id="702115"/>
    <lineage>
        <taxon>Bacteria</taxon>
        <taxon>Pseudomonadati</taxon>
        <taxon>Pseudomonadota</taxon>
        <taxon>Gammaproteobacteria</taxon>
        <taxon>Pseudomonadales</taxon>
        <taxon>Pseudomonadaceae</taxon>
        <taxon>Pseudomonas</taxon>
    </lineage>
</organism>
<dbReference type="Proteomes" id="UP000317933">
    <property type="component" value="Unassembled WGS sequence"/>
</dbReference>
<gene>
    <name evidence="2" type="ORF">EAH78_09440</name>
</gene>
<sequence length="61" mass="6517">MNTFFVTRELAPAGLRSSPQPERKGISVKPGLPVFTPAAQPSGSKLPRHSVFPCDDLIAPT</sequence>
<evidence type="ECO:0000313" key="3">
    <source>
        <dbReference type="Proteomes" id="UP000317933"/>
    </source>
</evidence>
<reference evidence="2 3" key="1">
    <citation type="journal article" date="2019" name="Environ. Microbiol.">
        <title>Species interactions and distinct microbial communities in high Arctic permafrost affected cryosols are associated with the CH4 and CO2 gas fluxes.</title>
        <authorList>
            <person name="Altshuler I."/>
            <person name="Hamel J."/>
            <person name="Turney S."/>
            <person name="Magnuson E."/>
            <person name="Levesque R."/>
            <person name="Greer C."/>
            <person name="Whyte L.G."/>
        </authorList>
    </citation>
    <scope>NUCLEOTIDE SEQUENCE [LARGE SCALE GENOMIC DNA]</scope>
    <source>
        <strain evidence="2 3">E3</strain>
    </source>
</reference>
<name>A0A502HYN0_9PSED</name>
<accession>A0A502HYN0</accession>